<evidence type="ECO:0000256" key="3">
    <source>
        <dbReference type="SAM" id="Phobius"/>
    </source>
</evidence>
<feature type="compositionally biased region" description="Basic and acidic residues" evidence="2">
    <location>
        <begin position="994"/>
        <end position="1004"/>
    </location>
</feature>
<dbReference type="PANTHER" id="PTHR32305">
    <property type="match status" value="1"/>
</dbReference>
<organism evidence="7 8">
    <name type="scientific">Dokdonella immobilis</name>
    <dbReference type="NCBI Taxonomy" id="578942"/>
    <lineage>
        <taxon>Bacteria</taxon>
        <taxon>Pseudomonadati</taxon>
        <taxon>Pseudomonadota</taxon>
        <taxon>Gammaproteobacteria</taxon>
        <taxon>Lysobacterales</taxon>
        <taxon>Rhodanobacteraceae</taxon>
        <taxon>Dokdonella</taxon>
    </lineage>
</organism>
<dbReference type="SUPFAM" id="SSF54001">
    <property type="entry name" value="Cysteine proteinases"/>
    <property type="match status" value="1"/>
</dbReference>
<accession>A0A1I5AC95</accession>
<dbReference type="Gene3D" id="2.180.10.10">
    <property type="entry name" value="RHS repeat-associated core"/>
    <property type="match status" value="2"/>
</dbReference>
<dbReference type="Gene3D" id="3.90.930.1">
    <property type="match status" value="1"/>
</dbReference>
<feature type="region of interest" description="Disordered" evidence="2">
    <location>
        <begin position="992"/>
        <end position="1013"/>
    </location>
</feature>
<dbReference type="InterPro" id="IPR002931">
    <property type="entry name" value="Transglutaminase-like"/>
</dbReference>
<feature type="domain" description="DUF6531" evidence="5">
    <location>
        <begin position="1008"/>
        <end position="1089"/>
    </location>
</feature>
<evidence type="ECO:0000313" key="7">
    <source>
        <dbReference type="EMBL" id="SFN59849.1"/>
    </source>
</evidence>
<protein>
    <submittedName>
        <fullName evidence="7">YD repeat-containing protein</fullName>
    </submittedName>
</protein>
<dbReference type="InterPro" id="IPR050708">
    <property type="entry name" value="T6SS_VgrG/RHS"/>
</dbReference>
<dbReference type="STRING" id="578942.SAMN05216289_1351"/>
<dbReference type="Pfam" id="PF25023">
    <property type="entry name" value="TEN_YD-shell"/>
    <property type="match status" value="1"/>
</dbReference>
<evidence type="ECO:0000259" key="4">
    <source>
        <dbReference type="Pfam" id="PF01841"/>
    </source>
</evidence>
<dbReference type="Proteomes" id="UP000198575">
    <property type="component" value="Unassembled WGS sequence"/>
</dbReference>
<feature type="transmembrane region" description="Helical" evidence="3">
    <location>
        <begin position="909"/>
        <end position="927"/>
    </location>
</feature>
<feature type="non-terminal residue" evidence="7">
    <location>
        <position position="1721"/>
    </location>
</feature>
<dbReference type="InterPro" id="IPR056823">
    <property type="entry name" value="TEN-like_YD-shell"/>
</dbReference>
<gene>
    <name evidence="7" type="ORF">SAMN05216289_1351</name>
</gene>
<dbReference type="InterPro" id="IPR038765">
    <property type="entry name" value="Papain-like_cys_pep_sf"/>
</dbReference>
<keyword evidence="8" id="KW-1185">Reference proteome</keyword>
<proteinExistence type="predicted"/>
<keyword evidence="1" id="KW-0677">Repeat</keyword>
<evidence type="ECO:0000313" key="8">
    <source>
        <dbReference type="Proteomes" id="UP000198575"/>
    </source>
</evidence>
<evidence type="ECO:0000259" key="6">
    <source>
        <dbReference type="Pfam" id="PF25023"/>
    </source>
</evidence>
<dbReference type="Pfam" id="PF20148">
    <property type="entry name" value="DUF6531"/>
    <property type="match status" value="1"/>
</dbReference>
<dbReference type="Pfam" id="PF05593">
    <property type="entry name" value="RHS_repeat"/>
    <property type="match status" value="2"/>
</dbReference>
<dbReference type="PANTHER" id="PTHR32305:SF15">
    <property type="entry name" value="PROTEIN RHSA-RELATED"/>
    <property type="match status" value="1"/>
</dbReference>
<feature type="transmembrane region" description="Helical" evidence="3">
    <location>
        <begin position="849"/>
        <end position="870"/>
    </location>
</feature>
<feature type="domain" description="Transglutaminase-like" evidence="4">
    <location>
        <begin position="259"/>
        <end position="393"/>
    </location>
</feature>
<dbReference type="InterPro" id="IPR006530">
    <property type="entry name" value="YD"/>
</dbReference>
<dbReference type="EMBL" id="FOVF01000035">
    <property type="protein sequence ID" value="SFN59849.1"/>
    <property type="molecule type" value="Genomic_DNA"/>
</dbReference>
<dbReference type="RefSeq" id="WP_092410283.1">
    <property type="nucleotide sequence ID" value="NZ_FOVF01000035.1"/>
</dbReference>
<sequence>MPAICLPNLVRRLSLALGIASIMWFSHLDMARAVAAEHSDYAAAIAAAQDARDRDARVRSLANRLESVAAELARLQPVGSPKPTVASVQAGTGESEPNAMTLRILADVDELGDFESEIESDWRAEAAQMAEQGVDGSIVARHEALLSEVLSRAAIFRSLIEPLRDTRANVSEISGALVNLADWFAGQTRARAWRAIDKAALPTSFATLDDVAIPQEPTAEGALPPAAITDPPGPGELAETLDASFTPAIQALAQSLDGNPVAIRNWVYDNVEFHPTFGSVQGADQTLLSRRGNAFDIASLTLALLRTSGVPARYARSVIELPIDKVQNWLGNVATPQMAVEIMQKGGIPAASVISGGRIVAVRFEHVWVEAWVDFIPSRGAINRVPDQWVPFEVAYKQFDYVAAYPWREHTREPRRQIAQNFADSIQIDASGGITGFDFDEMNRAMGATAQQLADEMNAAIPDISGESFYDRRTIRPINSLILAGALPYPLRSSTVARYAELPATLRQTIEIRFYADESALNFGSPSAQVSVPMVRLGAHHFGVDYAPATDADAQAIVTYATSHAETLPLGQINVVPRLMLDGEVLWQSGATRMGTMQFWHVDVRDASGRRTTTEAYRFAAGSTIALVPDLAGMRPDRVEREGAGLPDMASLATRDALYYGGLLYWAISDHLEEQAARSADAVALRLPSIGAFAQSYEVSYFFGIPRSGFIAGQVTDVKAARVGLTLRNAEDRTRMSLHIGSTGSTAESAVWPLLTGTYRQGLGISASTILKLAIDNGQRIFQISGANLNVALAELHLSTYAEEEIRQSVTAGLIVVAHEREVSYGRWRGAGYVIYDPQTGNSLQRIEGGLSGGINVGCIVVAVALYILCNTRIIESIEKFLLRYITRLAAFQTVAAALGAIFAPIIPVLAVIDAALIAIGIAYAIYEVSMWLSSIIDEWGALTPEEKAQLGIDTINNIACSYVPPCLRKIASWLGVDLSAGGIASAIGFDGGDGSRDDDRGSDTPRGNPVAIGSGVKWQTEHDYQGDGAFPLHFERTYTSAVPNLSGYVGAKWSASYFQNLRLPQSVDGSPFPVDQRPDSVLIMREDGGWTQFNWRNTAYITDGNVPGRIERLVSGGTTTGWLHYTPQDTTEHYSADGRLLSITNRAGLAHTLAYDGRGRPASVTHTFGRALEFSYDPTTGYLSGVKDPAHRQISFEHDGFGNLSKVTYPDTTTRQYHYEDVTQRYALTGITDERGERYVTWTYDHRGRVLSSGKPGGIELYRFRYEEDRTTETDPLGTERVYEFVTDNKRKYLHKVTEPCGSCGGGMAAETTYDPRGLIASRKDFEGRITRYGRNSRGLIETLTEAAGTPLQRVTTTIWHPFWFLPLETFEPIEGGTRHSVFVYDDEGNLQSRTVTARTETRIWTTAFDGNGQLTGFDGPRTDVNDASSWDYDPATGNLSLMTDAEGNASQYIEYDDDARLLKRIDANGQITEYRYDLRGRLTHVINKVDANDPGETTRFDYTPSGNVDRLTLADDSYLDYDYDIADRLTDVTDSRGRHVHYTLDPLGNRVKEETFDADDQLVQVVNRHIDALGRVEAEFGTDPDESAHYTYDGTGNEKTITDALGHVATQHYDELDRLRHTDVLAETDPDHAQIDYGYDVQDNLSRVTDPRNLVTRYLYTGFDELETLTSPDTGLSSHRYDPAGNLAVRTDARNQRGLYAYDALDRIAQIQYGPASPT</sequence>
<dbReference type="InterPro" id="IPR031325">
    <property type="entry name" value="RHS_repeat"/>
</dbReference>
<dbReference type="NCBIfam" id="TIGR01643">
    <property type="entry name" value="YD_repeat_2x"/>
    <property type="match status" value="3"/>
</dbReference>
<evidence type="ECO:0000256" key="2">
    <source>
        <dbReference type="SAM" id="MobiDB-lite"/>
    </source>
</evidence>
<dbReference type="Pfam" id="PF01841">
    <property type="entry name" value="Transglut_core"/>
    <property type="match status" value="1"/>
</dbReference>
<feature type="domain" description="Teneurin-like YD-shell" evidence="6">
    <location>
        <begin position="1130"/>
        <end position="1270"/>
    </location>
</feature>
<reference evidence="7 8" key="1">
    <citation type="submission" date="2016-10" db="EMBL/GenBank/DDBJ databases">
        <authorList>
            <person name="de Groot N.N."/>
        </authorList>
    </citation>
    <scope>NUCLEOTIDE SEQUENCE [LARGE SCALE GENOMIC DNA]</scope>
    <source>
        <strain evidence="7 8">CGMCC 1.7659</strain>
    </source>
</reference>
<keyword evidence="3" id="KW-0812">Transmembrane</keyword>
<evidence type="ECO:0000259" key="5">
    <source>
        <dbReference type="Pfam" id="PF20148"/>
    </source>
</evidence>
<name>A0A1I5AC95_9GAMM</name>
<keyword evidence="3" id="KW-0472">Membrane</keyword>
<evidence type="ECO:0000256" key="1">
    <source>
        <dbReference type="ARBA" id="ARBA00022737"/>
    </source>
</evidence>
<dbReference type="Gene3D" id="3.10.620.30">
    <property type="match status" value="1"/>
</dbReference>
<keyword evidence="3" id="KW-1133">Transmembrane helix</keyword>
<dbReference type="InterPro" id="IPR045351">
    <property type="entry name" value="DUF6531"/>
</dbReference>